<comment type="caution">
    <text evidence="2">The sequence shown here is derived from an EMBL/GenBank/DDBJ whole genome shotgun (WGS) entry which is preliminary data.</text>
</comment>
<evidence type="ECO:0000313" key="2">
    <source>
        <dbReference type="EMBL" id="KAL0957707.1"/>
    </source>
</evidence>
<name>A0ABR3JQT1_9AGAR</name>
<evidence type="ECO:0000256" key="1">
    <source>
        <dbReference type="SAM" id="MobiDB-lite"/>
    </source>
</evidence>
<evidence type="ECO:0000313" key="3">
    <source>
        <dbReference type="Proteomes" id="UP001556367"/>
    </source>
</evidence>
<organism evidence="2 3">
    <name type="scientific">Hohenbuehelia grisea</name>
    <dbReference type="NCBI Taxonomy" id="104357"/>
    <lineage>
        <taxon>Eukaryota</taxon>
        <taxon>Fungi</taxon>
        <taxon>Dikarya</taxon>
        <taxon>Basidiomycota</taxon>
        <taxon>Agaricomycotina</taxon>
        <taxon>Agaricomycetes</taxon>
        <taxon>Agaricomycetidae</taxon>
        <taxon>Agaricales</taxon>
        <taxon>Pleurotineae</taxon>
        <taxon>Pleurotaceae</taxon>
        <taxon>Hohenbuehelia</taxon>
    </lineage>
</organism>
<accession>A0ABR3JQT1</accession>
<protein>
    <submittedName>
        <fullName evidence="2">Uncharacterized protein</fullName>
    </submittedName>
</protein>
<proteinExistence type="predicted"/>
<dbReference type="EMBL" id="JASNQZ010000005">
    <property type="protein sequence ID" value="KAL0957707.1"/>
    <property type="molecule type" value="Genomic_DNA"/>
</dbReference>
<feature type="region of interest" description="Disordered" evidence="1">
    <location>
        <begin position="48"/>
        <end position="68"/>
    </location>
</feature>
<reference evidence="3" key="1">
    <citation type="submission" date="2024-06" db="EMBL/GenBank/DDBJ databases">
        <title>Multi-omics analyses provide insights into the biosynthesis of the anticancer antibiotic pleurotin in Hohenbuehelia grisea.</title>
        <authorList>
            <person name="Weaver J.A."/>
            <person name="Alberti F."/>
        </authorList>
    </citation>
    <scope>NUCLEOTIDE SEQUENCE [LARGE SCALE GENOMIC DNA]</scope>
    <source>
        <strain evidence="3">T-177</strain>
    </source>
</reference>
<feature type="compositionally biased region" description="Pro residues" evidence="1">
    <location>
        <begin position="53"/>
        <end position="62"/>
    </location>
</feature>
<dbReference type="Proteomes" id="UP001556367">
    <property type="component" value="Unassembled WGS sequence"/>
</dbReference>
<sequence>MFRPQNRSMLSSTSQMTTTILQAPKSSALRTSTRTVLLLPLIKPFLLASATPTHPPHTPTPPVLNAST</sequence>
<keyword evidence="3" id="KW-1185">Reference proteome</keyword>
<gene>
    <name evidence="2" type="ORF">HGRIS_001487</name>
</gene>